<dbReference type="Proteomes" id="UP000077037">
    <property type="component" value="Unassembled WGS sequence"/>
</dbReference>
<dbReference type="GO" id="GO:0030267">
    <property type="term" value="F:glyoxylate reductase (NADPH) activity"/>
    <property type="evidence" value="ECO:0007669"/>
    <property type="project" value="UniProtKB-EC"/>
</dbReference>
<dbReference type="InterPro" id="IPR036291">
    <property type="entry name" value="NAD(P)-bd_dom_sf"/>
</dbReference>
<proteinExistence type="inferred from homology"/>
<feature type="domain" description="D-isomer specific 2-hydroxyacid dehydrogenase NAD-binding" evidence="6">
    <location>
        <begin position="111"/>
        <end position="282"/>
    </location>
</feature>
<evidence type="ECO:0000256" key="1">
    <source>
        <dbReference type="ARBA" id="ARBA00022857"/>
    </source>
</evidence>
<dbReference type="InterPro" id="IPR050223">
    <property type="entry name" value="D-isomer_2-hydroxyacid_DH"/>
</dbReference>
<protein>
    <submittedName>
        <fullName evidence="7">D-isomer specific 2-hydroxyacid dehydrogenase</fullName>
        <ecNumber evidence="7">1.1.1.79</ecNumber>
    </submittedName>
</protein>
<dbReference type="SUPFAM" id="SSF51735">
    <property type="entry name" value="NAD(P)-binding Rossmann-fold domains"/>
    <property type="match status" value="1"/>
</dbReference>
<evidence type="ECO:0000313" key="7">
    <source>
        <dbReference type="EMBL" id="SAI26600.1"/>
    </source>
</evidence>
<evidence type="ECO:0000256" key="3">
    <source>
        <dbReference type="ARBA" id="ARBA00023027"/>
    </source>
</evidence>
<dbReference type="EMBL" id="FKBS01000014">
    <property type="protein sequence ID" value="SAI26600.1"/>
    <property type="molecule type" value="Genomic_DNA"/>
</dbReference>
<dbReference type="Gene3D" id="3.40.50.720">
    <property type="entry name" value="NAD(P)-binding Rossmann-like Domain"/>
    <property type="match status" value="2"/>
</dbReference>
<dbReference type="AlphaFoldDB" id="A0A157NZU0"/>
<dbReference type="GO" id="GO:0051287">
    <property type="term" value="F:NAD binding"/>
    <property type="evidence" value="ECO:0007669"/>
    <property type="project" value="InterPro"/>
</dbReference>
<accession>A0A157NZU0</accession>
<dbReference type="PANTHER" id="PTHR10996:SF178">
    <property type="entry name" value="2-HYDROXYACID DEHYDROGENASE YGL185C-RELATED"/>
    <property type="match status" value="1"/>
</dbReference>
<dbReference type="CDD" id="cd12156">
    <property type="entry name" value="HPPR"/>
    <property type="match status" value="1"/>
</dbReference>
<sequence>MPVATDTHDAMKEPIPFKIESPPHRDVLREDYDVKDLDALSPEECARARVVVTSGFVGLSRGEIDRLPRLGMISCIGTGYENVDLDAARERGIVVSHGAGSNASGVADHAMAMLLAMMRNIPAFDASAKQGLWRGTLAPRPMPGGKTLGIIGMGQIGERIARRAAAFDMEVLYHSRTPKPELQWEYVPSVMALAERCDILVMAAPGGRATFRMIGADVLRALGPSGFLVNIGRGPNVDTDALVAALRSGGLAGAALDVFETEPEIPASLRELDNVLLTPHVAAFAPEMQTLGSQLLRKNIDAYFGSGRPVTPIPEMA</sequence>
<dbReference type="EC" id="1.1.1.79" evidence="7"/>
<keyword evidence="3" id="KW-0520">NAD</keyword>
<evidence type="ECO:0000256" key="4">
    <source>
        <dbReference type="RuleBase" id="RU003719"/>
    </source>
</evidence>
<dbReference type="InterPro" id="IPR029752">
    <property type="entry name" value="D-isomer_DH_CS1"/>
</dbReference>
<dbReference type="InterPro" id="IPR006139">
    <property type="entry name" value="D-isomer_2_OHA_DH_cat_dom"/>
</dbReference>
<dbReference type="FunFam" id="3.40.50.720:FF:000213">
    <property type="entry name" value="Putative 2-hydroxyacid dehydrogenase"/>
    <property type="match status" value="1"/>
</dbReference>
<evidence type="ECO:0000259" key="6">
    <source>
        <dbReference type="Pfam" id="PF02826"/>
    </source>
</evidence>
<dbReference type="Pfam" id="PF02826">
    <property type="entry name" value="2-Hacid_dh_C"/>
    <property type="match status" value="1"/>
</dbReference>
<dbReference type="RefSeq" id="WP_082887192.1">
    <property type="nucleotide sequence ID" value="NZ_FKBS01000014.1"/>
</dbReference>
<dbReference type="InterPro" id="IPR006140">
    <property type="entry name" value="D-isomer_DH_NAD-bd"/>
</dbReference>
<dbReference type="GO" id="GO:0005829">
    <property type="term" value="C:cytosol"/>
    <property type="evidence" value="ECO:0007669"/>
    <property type="project" value="TreeGrafter"/>
</dbReference>
<name>A0A157NZU0_9BORD</name>
<evidence type="ECO:0000256" key="2">
    <source>
        <dbReference type="ARBA" id="ARBA00023002"/>
    </source>
</evidence>
<comment type="similarity">
    <text evidence="4">Belongs to the D-isomer specific 2-hydroxyacid dehydrogenase family.</text>
</comment>
<dbReference type="Pfam" id="PF00389">
    <property type="entry name" value="2-Hacid_dh"/>
    <property type="match status" value="1"/>
</dbReference>
<feature type="domain" description="D-isomer specific 2-hydroxyacid dehydrogenase catalytic" evidence="5">
    <location>
        <begin position="22"/>
        <end position="305"/>
    </location>
</feature>
<dbReference type="PROSITE" id="PS00065">
    <property type="entry name" value="D_2_HYDROXYACID_DH_1"/>
    <property type="match status" value="1"/>
</dbReference>
<keyword evidence="1" id="KW-0521">NADP</keyword>
<evidence type="ECO:0000259" key="5">
    <source>
        <dbReference type="Pfam" id="PF00389"/>
    </source>
</evidence>
<keyword evidence="2 4" id="KW-0560">Oxidoreductase</keyword>
<gene>
    <name evidence="7" type="primary">ghrB_2</name>
    <name evidence="7" type="ORF">SAMEA1982600_02099</name>
</gene>
<dbReference type="OrthoDB" id="9805416at2"/>
<dbReference type="PANTHER" id="PTHR10996">
    <property type="entry name" value="2-HYDROXYACID DEHYDROGENASE-RELATED"/>
    <property type="match status" value="1"/>
</dbReference>
<dbReference type="GO" id="GO:0016618">
    <property type="term" value="F:hydroxypyruvate reductase [NAD(P)H] activity"/>
    <property type="evidence" value="ECO:0007669"/>
    <property type="project" value="TreeGrafter"/>
</dbReference>
<organism evidence="7 8">
    <name type="scientific">Bordetella ansorpii</name>
    <dbReference type="NCBI Taxonomy" id="288768"/>
    <lineage>
        <taxon>Bacteria</taxon>
        <taxon>Pseudomonadati</taxon>
        <taxon>Pseudomonadota</taxon>
        <taxon>Betaproteobacteria</taxon>
        <taxon>Burkholderiales</taxon>
        <taxon>Alcaligenaceae</taxon>
        <taxon>Bordetella</taxon>
    </lineage>
</organism>
<dbReference type="SUPFAM" id="SSF52283">
    <property type="entry name" value="Formate/glycerate dehydrogenase catalytic domain-like"/>
    <property type="match status" value="1"/>
</dbReference>
<reference evidence="7 8" key="1">
    <citation type="submission" date="2016-03" db="EMBL/GenBank/DDBJ databases">
        <authorList>
            <consortium name="Pathogen Informatics"/>
        </authorList>
    </citation>
    <scope>NUCLEOTIDE SEQUENCE [LARGE SCALE GENOMIC DNA]</scope>
    <source>
        <strain evidence="7 8">NCTC13364</strain>
    </source>
</reference>
<evidence type="ECO:0000313" key="8">
    <source>
        <dbReference type="Proteomes" id="UP000077037"/>
    </source>
</evidence>